<dbReference type="RefSeq" id="XP_007769476.1">
    <property type="nucleotide sequence ID" value="XM_007771286.1"/>
</dbReference>
<dbReference type="AlphaFoldDB" id="A0A5M3MP88"/>
<reference evidence="2" key="1">
    <citation type="journal article" date="2012" name="Science">
        <title>The Paleozoic origin of enzymatic lignin decomposition reconstructed from 31 fungal genomes.</title>
        <authorList>
            <person name="Floudas D."/>
            <person name="Binder M."/>
            <person name="Riley R."/>
            <person name="Barry K."/>
            <person name="Blanchette R.A."/>
            <person name="Henrissat B."/>
            <person name="Martinez A.T."/>
            <person name="Otillar R."/>
            <person name="Spatafora J.W."/>
            <person name="Yadav J.S."/>
            <person name="Aerts A."/>
            <person name="Benoit I."/>
            <person name="Boyd A."/>
            <person name="Carlson A."/>
            <person name="Copeland A."/>
            <person name="Coutinho P.M."/>
            <person name="de Vries R.P."/>
            <person name="Ferreira P."/>
            <person name="Findley K."/>
            <person name="Foster B."/>
            <person name="Gaskell J."/>
            <person name="Glotzer D."/>
            <person name="Gorecki P."/>
            <person name="Heitman J."/>
            <person name="Hesse C."/>
            <person name="Hori C."/>
            <person name="Igarashi K."/>
            <person name="Jurgens J.A."/>
            <person name="Kallen N."/>
            <person name="Kersten P."/>
            <person name="Kohler A."/>
            <person name="Kuees U."/>
            <person name="Kumar T.K.A."/>
            <person name="Kuo A."/>
            <person name="LaButti K."/>
            <person name="Larrondo L.F."/>
            <person name="Lindquist E."/>
            <person name="Ling A."/>
            <person name="Lombard V."/>
            <person name="Lucas S."/>
            <person name="Lundell T."/>
            <person name="Martin R."/>
            <person name="McLaughlin D.J."/>
            <person name="Morgenstern I."/>
            <person name="Morin E."/>
            <person name="Murat C."/>
            <person name="Nagy L.G."/>
            <person name="Nolan M."/>
            <person name="Ohm R.A."/>
            <person name="Patyshakuliyeva A."/>
            <person name="Rokas A."/>
            <person name="Ruiz-Duenas F.J."/>
            <person name="Sabat G."/>
            <person name="Salamov A."/>
            <person name="Samejima M."/>
            <person name="Schmutz J."/>
            <person name="Slot J.C."/>
            <person name="St John F."/>
            <person name="Stenlid J."/>
            <person name="Sun H."/>
            <person name="Sun S."/>
            <person name="Syed K."/>
            <person name="Tsang A."/>
            <person name="Wiebenga A."/>
            <person name="Young D."/>
            <person name="Pisabarro A."/>
            <person name="Eastwood D.C."/>
            <person name="Martin F."/>
            <person name="Cullen D."/>
            <person name="Grigoriev I.V."/>
            <person name="Hibbett D.S."/>
        </authorList>
    </citation>
    <scope>NUCLEOTIDE SEQUENCE [LARGE SCALE GENOMIC DNA]</scope>
    <source>
        <strain evidence="2">RWD-64-598 SS2</strain>
    </source>
</reference>
<protein>
    <recommendedName>
        <fullName evidence="3">F-box domain-containing protein</fullName>
    </recommendedName>
</protein>
<proteinExistence type="predicted"/>
<dbReference type="Proteomes" id="UP000053558">
    <property type="component" value="Unassembled WGS sequence"/>
</dbReference>
<dbReference type="EMBL" id="JH711579">
    <property type="protein sequence ID" value="EIW80544.1"/>
    <property type="molecule type" value="Genomic_DNA"/>
</dbReference>
<dbReference type="GeneID" id="19205458"/>
<gene>
    <name evidence="1" type="ORF">CONPUDRAFT_166045</name>
</gene>
<comment type="caution">
    <text evidence="1">The sequence shown here is derived from an EMBL/GenBank/DDBJ whole genome shotgun (WGS) entry which is preliminary data.</text>
</comment>
<name>A0A5M3MP88_CONPW</name>
<keyword evidence="2" id="KW-1185">Reference proteome</keyword>
<evidence type="ECO:0000313" key="2">
    <source>
        <dbReference type="Proteomes" id="UP000053558"/>
    </source>
</evidence>
<organism evidence="1 2">
    <name type="scientific">Coniophora puteana (strain RWD-64-598)</name>
    <name type="common">Brown rot fungus</name>
    <dbReference type="NCBI Taxonomy" id="741705"/>
    <lineage>
        <taxon>Eukaryota</taxon>
        <taxon>Fungi</taxon>
        <taxon>Dikarya</taxon>
        <taxon>Basidiomycota</taxon>
        <taxon>Agaricomycotina</taxon>
        <taxon>Agaricomycetes</taxon>
        <taxon>Agaricomycetidae</taxon>
        <taxon>Boletales</taxon>
        <taxon>Coniophorineae</taxon>
        <taxon>Coniophoraceae</taxon>
        <taxon>Coniophora</taxon>
    </lineage>
</organism>
<accession>A0A5M3MP88</accession>
<sequence length="394" mass="43844">MLPPSLRHLEVPSDMLGPELADSCPALENLVLRDPFRLCTLPIDRWRHLRLLSGPCGVGQEALEKLAMSNTIQQLDINIICPPIADELQVPSVSRSRLAFLEVLKLHSWTFEQSIKAMHILFDLTTSAPLPRIKEFGLEVNADQLLIVNSLALPSLVADSFMEEHDNSPELAPFMTFFAAHFSTEVLTCFSMSNSDNTLSGSSAWLYDTVRPLCAFTRLTHVTLHIRPTLKDRCALRGPHILALASDWPLLEYLDIGPLLEPVLLQELIALLEHCPRLVSPWLSVLVRSADTLELARSIEDLRSRAGVDRLLLEHDGPQAGDVNLTACVLRAIVPDLKEVHTHASDQLDFWRGTLEKMDAGRDGASRATRVVDMNASLCGHSDDLSQDFSRHIL</sequence>
<evidence type="ECO:0000313" key="1">
    <source>
        <dbReference type="EMBL" id="EIW80544.1"/>
    </source>
</evidence>
<dbReference type="KEGG" id="cput:CONPUDRAFT_166045"/>
<evidence type="ECO:0008006" key="3">
    <source>
        <dbReference type="Google" id="ProtNLM"/>
    </source>
</evidence>